<dbReference type="PANTHER" id="PTHR20855:SF52">
    <property type="entry name" value="ADIPONECTIN RECEPTOR PROTEIN"/>
    <property type="match status" value="1"/>
</dbReference>
<dbReference type="PANTHER" id="PTHR20855">
    <property type="entry name" value="ADIPOR/PROGESTIN RECEPTOR-RELATED"/>
    <property type="match status" value="1"/>
</dbReference>
<dbReference type="Pfam" id="PF03006">
    <property type="entry name" value="HlyIII"/>
    <property type="match status" value="1"/>
</dbReference>
<keyword evidence="6" id="KW-0479">Metal-binding</keyword>
<proteinExistence type="inferred from homology"/>
<dbReference type="EMBL" id="WTPW01002967">
    <property type="protein sequence ID" value="KAF0358383.1"/>
    <property type="molecule type" value="Genomic_DNA"/>
</dbReference>
<comment type="similarity">
    <text evidence="2">Belongs to the ADIPOR family.</text>
</comment>
<evidence type="ECO:0000256" key="3">
    <source>
        <dbReference type="ARBA" id="ARBA00022692"/>
    </source>
</evidence>
<evidence type="ECO:0000313" key="9">
    <source>
        <dbReference type="Proteomes" id="UP000439903"/>
    </source>
</evidence>
<feature type="transmembrane region" description="Helical" evidence="7">
    <location>
        <begin position="219"/>
        <end position="242"/>
    </location>
</feature>
<keyword evidence="3 7" id="KW-0812">Transmembrane</keyword>
<gene>
    <name evidence="8" type="ORF">F8M41_014441</name>
</gene>
<keyword evidence="6" id="KW-0862">Zinc</keyword>
<keyword evidence="9" id="KW-1185">Reference proteome</keyword>
<reference evidence="8 9" key="1">
    <citation type="journal article" date="2019" name="Environ. Microbiol.">
        <title>At the nexus of three kingdoms: the genome of the mycorrhizal fungus Gigaspora margarita provides insights into plant, endobacterial and fungal interactions.</title>
        <authorList>
            <person name="Venice F."/>
            <person name="Ghignone S."/>
            <person name="Salvioli di Fossalunga A."/>
            <person name="Amselem J."/>
            <person name="Novero M."/>
            <person name="Xianan X."/>
            <person name="Sedzielewska Toro K."/>
            <person name="Morin E."/>
            <person name="Lipzen A."/>
            <person name="Grigoriev I.V."/>
            <person name="Henrissat B."/>
            <person name="Martin F.M."/>
            <person name="Bonfante P."/>
        </authorList>
    </citation>
    <scope>NUCLEOTIDE SEQUENCE [LARGE SCALE GENOMIC DNA]</scope>
    <source>
        <strain evidence="8 9">BEG34</strain>
    </source>
</reference>
<evidence type="ECO:0000256" key="5">
    <source>
        <dbReference type="ARBA" id="ARBA00023136"/>
    </source>
</evidence>
<dbReference type="OrthoDB" id="529367at2759"/>
<organism evidence="8 9">
    <name type="scientific">Gigaspora margarita</name>
    <dbReference type="NCBI Taxonomy" id="4874"/>
    <lineage>
        <taxon>Eukaryota</taxon>
        <taxon>Fungi</taxon>
        <taxon>Fungi incertae sedis</taxon>
        <taxon>Mucoromycota</taxon>
        <taxon>Glomeromycotina</taxon>
        <taxon>Glomeromycetes</taxon>
        <taxon>Diversisporales</taxon>
        <taxon>Gigasporaceae</taxon>
        <taxon>Gigaspora</taxon>
    </lineage>
</organism>
<dbReference type="GO" id="GO:0046872">
    <property type="term" value="F:metal ion binding"/>
    <property type="evidence" value="ECO:0007669"/>
    <property type="project" value="UniProtKB-KW"/>
</dbReference>
<dbReference type="GO" id="GO:0016020">
    <property type="term" value="C:membrane"/>
    <property type="evidence" value="ECO:0007669"/>
    <property type="project" value="UniProtKB-SubCell"/>
</dbReference>
<evidence type="ECO:0000256" key="2">
    <source>
        <dbReference type="ARBA" id="ARBA00007018"/>
    </source>
</evidence>
<feature type="binding site" evidence="6">
    <location>
        <position position="292"/>
    </location>
    <ligand>
        <name>Zn(2+)</name>
        <dbReference type="ChEBI" id="CHEBI:29105"/>
    </ligand>
</feature>
<dbReference type="Proteomes" id="UP000439903">
    <property type="component" value="Unassembled WGS sequence"/>
</dbReference>
<evidence type="ECO:0000256" key="7">
    <source>
        <dbReference type="SAM" id="Phobius"/>
    </source>
</evidence>
<evidence type="ECO:0000256" key="6">
    <source>
        <dbReference type="PIRSR" id="PIRSR604254-1"/>
    </source>
</evidence>
<evidence type="ECO:0000313" key="8">
    <source>
        <dbReference type="EMBL" id="KAF0358383.1"/>
    </source>
</evidence>
<feature type="transmembrane region" description="Helical" evidence="7">
    <location>
        <begin position="116"/>
        <end position="137"/>
    </location>
</feature>
<evidence type="ECO:0000256" key="1">
    <source>
        <dbReference type="ARBA" id="ARBA00004141"/>
    </source>
</evidence>
<accession>A0A8H3ZZV6</accession>
<keyword evidence="4 7" id="KW-1133">Transmembrane helix</keyword>
<name>A0A8H3ZZV6_GIGMA</name>
<feature type="transmembrane region" description="Helical" evidence="7">
    <location>
        <begin position="187"/>
        <end position="207"/>
    </location>
</feature>
<feature type="transmembrane region" description="Helical" evidence="7">
    <location>
        <begin position="158"/>
        <end position="175"/>
    </location>
</feature>
<feature type="binding site" evidence="6">
    <location>
        <position position="288"/>
    </location>
    <ligand>
        <name>Zn(2+)</name>
        <dbReference type="ChEBI" id="CHEBI:29105"/>
    </ligand>
</feature>
<feature type="transmembrane region" description="Helical" evidence="7">
    <location>
        <begin position="248"/>
        <end position="269"/>
    </location>
</feature>
<evidence type="ECO:0000256" key="4">
    <source>
        <dbReference type="ARBA" id="ARBA00022989"/>
    </source>
</evidence>
<feature type="transmembrane region" description="Helical" evidence="7">
    <location>
        <begin position="88"/>
        <end position="110"/>
    </location>
</feature>
<protein>
    <submittedName>
        <fullName evidence="8">Putative hemolysin-III channel protein Izh2</fullName>
    </submittedName>
</protein>
<feature type="transmembrane region" description="Helical" evidence="7">
    <location>
        <begin position="290"/>
        <end position="313"/>
    </location>
</feature>
<dbReference type="GO" id="GO:0038023">
    <property type="term" value="F:signaling receptor activity"/>
    <property type="evidence" value="ECO:0007669"/>
    <property type="project" value="TreeGrafter"/>
</dbReference>
<comment type="subcellular location">
    <subcellularLocation>
        <location evidence="1">Membrane</location>
        <topology evidence="1">Multi-pass membrane protein</topology>
    </subcellularLocation>
</comment>
<keyword evidence="5 7" id="KW-0472">Membrane</keyword>
<dbReference type="GO" id="GO:0006882">
    <property type="term" value="P:intracellular zinc ion homeostasis"/>
    <property type="evidence" value="ECO:0007669"/>
    <property type="project" value="TreeGrafter"/>
</dbReference>
<comment type="caution">
    <text evidence="8">The sequence shown here is derived from an EMBL/GenBank/DDBJ whole genome shotgun (WGS) entry which is preliminary data.</text>
</comment>
<feature type="binding site" evidence="6">
    <location>
        <position position="142"/>
    </location>
    <ligand>
        <name>Zn(2+)</name>
        <dbReference type="ChEBI" id="CHEBI:29105"/>
    </ligand>
</feature>
<dbReference type="InterPro" id="IPR004254">
    <property type="entry name" value="AdipoR/HlyIII-related"/>
</dbReference>
<dbReference type="AlphaFoldDB" id="A0A8H3ZZV6"/>
<sequence length="333" mass="38283">MLSQRKNYQDSKSSDDTNEAEFLISSTFKNDKRESNSLKKNSLLCNFGDLPLWLQDNSSILKGYRRPTFSYLKCAESLFYVHNESVNIWSHLIGAIAFIFLAFITYNYVLSYHPSIIWWDVAVFYIFLTGAMVCLGLSSTFHTFCCHSEKVCANWNRGDYVGIVTLIVGSFYPMIYYGFYCHNKLKIFYLALITLLGCATICVALANKFRTPEFRWFRTGLFISMGLSAIIPLAHALIIYGIELCVNVISLNWVIVMGIFYIIGALIYGARIPERWFPGKFDIYGSSHQIFHVFVVAAAFVHYFGVIQAMVYWHEKNHNCELDISMLKPSFIH</sequence>